<gene>
    <name evidence="1" type="ordered locus">SCAB_0861</name>
</gene>
<dbReference type="HOGENOM" id="CLU_3141415_0_0_11"/>
<name>C9ZCT3_STRSW</name>
<keyword evidence="2" id="KW-1185">Reference proteome</keyword>
<dbReference type="STRING" id="680198.SCAB_0861"/>
<organism evidence="1 2">
    <name type="scientific">Streptomyces scabiei (strain 87.22)</name>
    <dbReference type="NCBI Taxonomy" id="680198"/>
    <lineage>
        <taxon>Bacteria</taxon>
        <taxon>Bacillati</taxon>
        <taxon>Actinomycetota</taxon>
        <taxon>Actinomycetes</taxon>
        <taxon>Kitasatosporales</taxon>
        <taxon>Streptomycetaceae</taxon>
        <taxon>Streptomyces</taxon>
    </lineage>
</organism>
<reference evidence="1 2" key="1">
    <citation type="journal article" date="2010" name="Mol. Plant Microbe Interact.">
        <title>Streptomyces scabies 87-22 contains a coronafacic acid-like biosynthetic cluster that contributes to plant-microbe interactions.</title>
        <authorList>
            <person name="Bignell D.R."/>
            <person name="Seipke R.F."/>
            <person name="Huguet-Tapia J.C."/>
            <person name="Chambers A.H."/>
            <person name="Parry R.J."/>
            <person name="Loria R."/>
        </authorList>
    </citation>
    <scope>NUCLEOTIDE SEQUENCE [LARGE SCALE GENOMIC DNA]</scope>
    <source>
        <strain evidence="1 2">87.22</strain>
    </source>
</reference>
<accession>C9ZCT3</accession>
<dbReference type="Proteomes" id="UP000001444">
    <property type="component" value="Chromosome"/>
</dbReference>
<dbReference type="KEGG" id="scb:SCAB_0861"/>
<dbReference type="EMBL" id="FN554889">
    <property type="protein sequence ID" value="CBG67316.1"/>
    <property type="molecule type" value="Genomic_DNA"/>
</dbReference>
<dbReference type="AlphaFoldDB" id="C9ZCT3"/>
<proteinExistence type="predicted"/>
<protein>
    <submittedName>
        <fullName evidence="1">Putative membrane protein</fullName>
    </submittedName>
</protein>
<evidence type="ECO:0000313" key="1">
    <source>
        <dbReference type="EMBL" id="CBG67316.1"/>
    </source>
</evidence>
<sequence>MRWRKVSIVSLTAGACGHSALELDEPAVAQRPGGEVNARRNWVLCPKVR</sequence>
<evidence type="ECO:0000313" key="2">
    <source>
        <dbReference type="Proteomes" id="UP000001444"/>
    </source>
</evidence>
<dbReference type="PROSITE" id="PS51257">
    <property type="entry name" value="PROKAR_LIPOPROTEIN"/>
    <property type="match status" value="1"/>
</dbReference>